<evidence type="ECO:0000256" key="2">
    <source>
        <dbReference type="ARBA" id="ARBA00022801"/>
    </source>
</evidence>
<dbReference type="InterPro" id="IPR033132">
    <property type="entry name" value="GH_1_N_CS"/>
</dbReference>
<name>Q9XJ67_9CARY</name>
<feature type="disulfide bond" evidence="6">
    <location>
        <begin position="222"/>
        <end position="229"/>
    </location>
</feature>
<dbReference type="EMBL" id="AB003089">
    <property type="protein sequence ID" value="BAA78708.1"/>
    <property type="molecule type" value="mRNA"/>
</dbReference>
<keyword evidence="2" id="KW-0378">Hydrolase</keyword>
<dbReference type="InterPro" id="IPR017853">
    <property type="entry name" value="GH"/>
</dbReference>
<dbReference type="PROSITE" id="PS00653">
    <property type="entry name" value="GLYCOSYL_HYDROL_F1_2"/>
    <property type="match status" value="1"/>
</dbReference>
<sequence length="511" mass="58149">MAITSIAHLRVVNANMSIPLARLRVVNANISIPLKRTSFPKKFLFGAGSASYQYEGAAHIDGRGLSVWDVFTKEHPEKIADQSNGDVAQDFYHRYKEDIKSMKEMGLESFRFSISWSRILPNGKISGGINKLGIKFYNNLIDELLANGIKPLVTIYHWDLPQALQDEYGGFLSPKIVDDFLEYANLVFKEFGDRVKHWATLNEPNIMTQQGYVFGAHAPGRCSHFEWNCPAGNSGTEPYIVGHHLLLCHAAAFQLYKQKYKDDQKGIIGITTATQMAIPLNDNVANLLAASRAIDFNIGWFLHPVVYGEYPQTMRERLGSRLPKFTEKESEMLKQSFDFIGLNYYSTDYAAASSFSVDPVNVSYTTDSRATLSAIKDGVPIGDPTFMSWLHIYPEGILTLLRYVKERYNNPFVMITENGMADENKGSLAEDPMALKDNVRIRYHREHLYYVLEAIKEGVNVGGYYAWTWMDDFEWGSGYTPRFGLNFVDFDNDLKRTPKDSYFWFKDFLAN</sequence>
<dbReference type="GO" id="GO:0005975">
    <property type="term" value="P:carbohydrate metabolic process"/>
    <property type="evidence" value="ECO:0007669"/>
    <property type="project" value="InterPro"/>
</dbReference>
<dbReference type="PDB" id="9JTT">
    <property type="method" value="X-ray"/>
    <property type="resolution" value="1.92 A"/>
    <property type="chains" value="A/B=34-511"/>
</dbReference>
<dbReference type="GO" id="GO:0008422">
    <property type="term" value="F:beta-glucosidase activity"/>
    <property type="evidence" value="ECO:0007669"/>
    <property type="project" value="TreeGrafter"/>
</dbReference>
<evidence type="ECO:0000256" key="4">
    <source>
        <dbReference type="RuleBase" id="RU003690"/>
    </source>
</evidence>
<comment type="similarity">
    <text evidence="1 4">Belongs to the glycosyl hydrolase 1 family.</text>
</comment>
<accession>Q9XJ67</accession>
<protein>
    <submittedName>
        <fullName evidence="5">Beta-glucosidase</fullName>
    </submittedName>
</protein>
<dbReference type="Gene3D" id="3.20.20.80">
    <property type="entry name" value="Glycosidases"/>
    <property type="match status" value="1"/>
</dbReference>
<dbReference type="AlphaFoldDB" id="Q9XJ67"/>
<dbReference type="PRINTS" id="PR00131">
    <property type="entry name" value="GLHYDRLASE1"/>
</dbReference>
<dbReference type="PANTHER" id="PTHR10353">
    <property type="entry name" value="GLYCOSYL HYDROLASE"/>
    <property type="match status" value="1"/>
</dbReference>
<reference evidence="6" key="2">
    <citation type="submission" date="2024-10" db="PDB data bank">
        <title>Crystal Structure of Beta-glucosidase from the Indigo-producing Plant Polygonum tinctorium.</title>
        <authorList>
            <person name="Yoneda K."/>
            <person name="Himeno M."/>
            <person name="Sakuraba H."/>
            <person name="Ohshima T."/>
        </authorList>
    </citation>
    <scope>X-RAY CRYSTALLOGRAPHY (1.92 ANGSTROMS) OF 34-511</scope>
    <scope>DISULFIDE BONDS</scope>
</reference>
<organism evidence="5">
    <name type="scientific">Persicaria tinctoria</name>
    <dbReference type="NCBI Taxonomy" id="96455"/>
    <lineage>
        <taxon>Eukaryota</taxon>
        <taxon>Viridiplantae</taxon>
        <taxon>Streptophyta</taxon>
        <taxon>Embryophyta</taxon>
        <taxon>Tracheophyta</taxon>
        <taxon>Spermatophyta</taxon>
        <taxon>Magnoliopsida</taxon>
        <taxon>eudicotyledons</taxon>
        <taxon>Gunneridae</taxon>
        <taxon>Pentapetalae</taxon>
        <taxon>Caryophyllales</taxon>
        <taxon>Polygonaceae</taxon>
        <taxon>Polygonoideae</taxon>
        <taxon>Persicarieae</taxon>
        <taxon>Persicaria</taxon>
    </lineage>
</organism>
<evidence type="ECO:0007829" key="6">
    <source>
        <dbReference type="PDB" id="9JTT"/>
    </source>
</evidence>
<dbReference type="FunFam" id="3.20.20.80:FF:000020">
    <property type="entry name" value="Beta-glucosidase 12"/>
    <property type="match status" value="1"/>
</dbReference>
<keyword evidence="3" id="KW-0326">Glycosidase</keyword>
<reference evidence="5" key="1">
    <citation type="journal article" date="1999" name="Plant Sci.">
        <title>Cloning, sequencing, characteriazation, and expression of a beta-glucosidase cDNA from the indigo plant.</title>
        <authorList>
            <person name="Minami Y."/>
            <person name="Shigeta Y."/>
            <person name="Tokumoto U."/>
            <person name="Tanaka Y."/>
            <person name="Yonekura-Sakakibara K."/>
            <person name="Oh-oka H."/>
            <person name="Matsubara H."/>
        </authorList>
    </citation>
    <scope>NUCLEOTIDE SEQUENCE</scope>
</reference>
<dbReference type="CAZy" id="GH1">
    <property type="family name" value="Glycoside Hydrolase Family 1"/>
</dbReference>
<dbReference type="InterPro" id="IPR001360">
    <property type="entry name" value="Glyco_hydro_1"/>
</dbReference>
<evidence type="ECO:0000256" key="1">
    <source>
        <dbReference type="ARBA" id="ARBA00010838"/>
    </source>
</evidence>
<evidence type="ECO:0000313" key="5">
    <source>
        <dbReference type="EMBL" id="BAA78708.1"/>
    </source>
</evidence>
<dbReference type="Pfam" id="PF00232">
    <property type="entry name" value="Glyco_hydro_1"/>
    <property type="match status" value="1"/>
</dbReference>
<dbReference type="PANTHER" id="PTHR10353:SF297">
    <property type="entry name" value="VICIANIN HYDROLASE-LIKE"/>
    <property type="match status" value="1"/>
</dbReference>
<proteinExistence type="evidence at protein level"/>
<dbReference type="SMR" id="Q9XJ67"/>
<evidence type="ECO:0000256" key="3">
    <source>
        <dbReference type="ARBA" id="ARBA00023295"/>
    </source>
</evidence>
<dbReference type="SUPFAM" id="SSF51445">
    <property type="entry name" value="(Trans)glycosidases"/>
    <property type="match status" value="1"/>
</dbReference>
<keyword evidence="6" id="KW-0002">3D-structure</keyword>